<evidence type="ECO:0000256" key="1">
    <source>
        <dbReference type="ARBA" id="ARBA00010996"/>
    </source>
</evidence>
<dbReference type="Proteomes" id="UP001500051">
    <property type="component" value="Unassembled WGS sequence"/>
</dbReference>
<dbReference type="PANTHER" id="PTHR12151">
    <property type="entry name" value="ELECTRON TRANSPORT PROTIN SCO1/SENC FAMILY MEMBER"/>
    <property type="match status" value="1"/>
</dbReference>
<protein>
    <submittedName>
        <fullName evidence="4">SCO family protein</fullName>
    </submittedName>
</protein>
<accession>A0ABP7EGM6</accession>
<keyword evidence="3" id="KW-0732">Signal</keyword>
<gene>
    <name evidence="4" type="ORF">GCM10022204_40970</name>
</gene>
<organism evidence="4 5">
    <name type="scientific">Microlunatus aurantiacus</name>
    <dbReference type="NCBI Taxonomy" id="446786"/>
    <lineage>
        <taxon>Bacteria</taxon>
        <taxon>Bacillati</taxon>
        <taxon>Actinomycetota</taxon>
        <taxon>Actinomycetes</taxon>
        <taxon>Propionibacteriales</taxon>
        <taxon>Propionibacteriaceae</taxon>
        <taxon>Microlunatus</taxon>
    </lineage>
</organism>
<dbReference type="PROSITE" id="PS51257">
    <property type="entry name" value="PROKAR_LIPOPROTEIN"/>
    <property type="match status" value="1"/>
</dbReference>
<evidence type="ECO:0000256" key="2">
    <source>
        <dbReference type="SAM" id="MobiDB-lite"/>
    </source>
</evidence>
<name>A0ABP7EGM6_9ACTN</name>
<dbReference type="RefSeq" id="WP_344814329.1">
    <property type="nucleotide sequence ID" value="NZ_BAAAYX010000022.1"/>
</dbReference>
<dbReference type="SUPFAM" id="SSF52833">
    <property type="entry name" value="Thioredoxin-like"/>
    <property type="match status" value="1"/>
</dbReference>
<sequence length="229" mass="24539">MLKAWSLTARTVAAVLVAAALASCGGGTAPPTRDEPPAIVDVVDDGFHGSLVDPPLRPPRVVLRDTRGGAVDLSRLDPDKATVLYFGFTHCDDVCPTTMADLAVARRLLPPALADRVVVWFVTVDPGRDTPAALQQWLRRFDPDFIGLRGPAEVVHRAERSLYLPESSPGPPTPPQPAGHHSQEAAGEDYQVDHAGSVYVFGPGDTTLLYTGGTTPQQYADDLRRLLTT</sequence>
<feature type="region of interest" description="Disordered" evidence="2">
    <location>
        <begin position="163"/>
        <end position="185"/>
    </location>
</feature>
<dbReference type="InterPro" id="IPR003782">
    <property type="entry name" value="SCO1/SenC"/>
</dbReference>
<dbReference type="CDD" id="cd02968">
    <property type="entry name" value="SCO"/>
    <property type="match status" value="1"/>
</dbReference>
<feature type="compositionally biased region" description="Pro residues" evidence="2">
    <location>
        <begin position="168"/>
        <end position="177"/>
    </location>
</feature>
<dbReference type="Gene3D" id="3.40.30.10">
    <property type="entry name" value="Glutaredoxin"/>
    <property type="match status" value="1"/>
</dbReference>
<feature type="chain" id="PRO_5045436388" evidence="3">
    <location>
        <begin position="23"/>
        <end position="229"/>
    </location>
</feature>
<evidence type="ECO:0000256" key="3">
    <source>
        <dbReference type="SAM" id="SignalP"/>
    </source>
</evidence>
<dbReference type="EMBL" id="BAAAYX010000022">
    <property type="protein sequence ID" value="GAA3716945.1"/>
    <property type="molecule type" value="Genomic_DNA"/>
</dbReference>
<keyword evidence="5" id="KW-1185">Reference proteome</keyword>
<comment type="caution">
    <text evidence="4">The sequence shown here is derived from an EMBL/GenBank/DDBJ whole genome shotgun (WGS) entry which is preliminary data.</text>
</comment>
<reference evidence="5" key="1">
    <citation type="journal article" date="2019" name="Int. J. Syst. Evol. Microbiol.">
        <title>The Global Catalogue of Microorganisms (GCM) 10K type strain sequencing project: providing services to taxonomists for standard genome sequencing and annotation.</title>
        <authorList>
            <consortium name="The Broad Institute Genomics Platform"/>
            <consortium name="The Broad Institute Genome Sequencing Center for Infectious Disease"/>
            <person name="Wu L."/>
            <person name="Ma J."/>
        </authorList>
    </citation>
    <scope>NUCLEOTIDE SEQUENCE [LARGE SCALE GENOMIC DNA]</scope>
    <source>
        <strain evidence="5">JCM 16548</strain>
    </source>
</reference>
<dbReference type="Pfam" id="PF02630">
    <property type="entry name" value="SCO1-SenC"/>
    <property type="match status" value="1"/>
</dbReference>
<dbReference type="PANTHER" id="PTHR12151:SF25">
    <property type="entry name" value="LINALOOL DEHYDRATASE_ISOMERASE DOMAIN-CONTAINING PROTEIN"/>
    <property type="match status" value="1"/>
</dbReference>
<comment type="similarity">
    <text evidence="1">Belongs to the SCO1/2 family.</text>
</comment>
<feature type="signal peptide" evidence="3">
    <location>
        <begin position="1"/>
        <end position="22"/>
    </location>
</feature>
<proteinExistence type="inferred from homology"/>
<dbReference type="InterPro" id="IPR036249">
    <property type="entry name" value="Thioredoxin-like_sf"/>
</dbReference>
<evidence type="ECO:0000313" key="4">
    <source>
        <dbReference type="EMBL" id="GAA3716945.1"/>
    </source>
</evidence>
<evidence type="ECO:0000313" key="5">
    <source>
        <dbReference type="Proteomes" id="UP001500051"/>
    </source>
</evidence>